<evidence type="ECO:0000313" key="1">
    <source>
        <dbReference type="EMBL" id="KAG6650930.1"/>
    </source>
</evidence>
<keyword evidence="2" id="KW-1185">Reference proteome</keyword>
<reference evidence="1" key="1">
    <citation type="submission" date="2020-12" db="EMBL/GenBank/DDBJ databases">
        <title>WGS assembly of Carya illinoinensis cv. Pawnee.</title>
        <authorList>
            <person name="Platts A."/>
            <person name="Shu S."/>
            <person name="Wright S."/>
            <person name="Barry K."/>
            <person name="Edger P."/>
            <person name="Pires J.C."/>
            <person name="Schmutz J."/>
        </authorList>
    </citation>
    <scope>NUCLEOTIDE SEQUENCE</scope>
    <source>
        <tissue evidence="1">Leaf</tissue>
    </source>
</reference>
<gene>
    <name evidence="1" type="ORF">CIPAW_06G077000</name>
</gene>
<dbReference type="Proteomes" id="UP000811609">
    <property type="component" value="Chromosome 6"/>
</dbReference>
<accession>A0A8T1Q8Z9</accession>
<organism evidence="1 2">
    <name type="scientific">Carya illinoinensis</name>
    <name type="common">Pecan</name>
    <dbReference type="NCBI Taxonomy" id="32201"/>
    <lineage>
        <taxon>Eukaryota</taxon>
        <taxon>Viridiplantae</taxon>
        <taxon>Streptophyta</taxon>
        <taxon>Embryophyta</taxon>
        <taxon>Tracheophyta</taxon>
        <taxon>Spermatophyta</taxon>
        <taxon>Magnoliopsida</taxon>
        <taxon>eudicotyledons</taxon>
        <taxon>Gunneridae</taxon>
        <taxon>Pentapetalae</taxon>
        <taxon>rosids</taxon>
        <taxon>fabids</taxon>
        <taxon>Fagales</taxon>
        <taxon>Juglandaceae</taxon>
        <taxon>Carya</taxon>
    </lineage>
</organism>
<dbReference type="AlphaFoldDB" id="A0A8T1Q8Z9"/>
<dbReference type="EMBL" id="CM031814">
    <property type="protein sequence ID" value="KAG6650930.1"/>
    <property type="molecule type" value="Genomic_DNA"/>
</dbReference>
<protein>
    <submittedName>
        <fullName evidence="1">Uncharacterized protein</fullName>
    </submittedName>
</protein>
<comment type="caution">
    <text evidence="1">The sequence shown here is derived from an EMBL/GenBank/DDBJ whole genome shotgun (WGS) entry which is preliminary data.</text>
</comment>
<sequence length="99" mass="11760">MKLKGKISYGSKDSTRISMNGMNIYLRFTSQITAIYMWPKTPHTYIHTYIIPHPLSHIPPPLLFNSFIWLVRQKCENKWKMIPRKLFLPWRHNLSDSGT</sequence>
<proteinExistence type="predicted"/>
<evidence type="ECO:0000313" key="2">
    <source>
        <dbReference type="Proteomes" id="UP000811609"/>
    </source>
</evidence>
<name>A0A8T1Q8Z9_CARIL</name>